<feature type="region of interest" description="Disordered" evidence="1">
    <location>
        <begin position="135"/>
        <end position="228"/>
    </location>
</feature>
<dbReference type="EMBL" id="VIEB01001846">
    <property type="protein sequence ID" value="TQD70338.1"/>
    <property type="molecule type" value="Genomic_DNA"/>
</dbReference>
<organism evidence="2 3">
    <name type="scientific">Malus baccata</name>
    <name type="common">Siberian crab apple</name>
    <name type="synonym">Pyrus baccata</name>
    <dbReference type="NCBI Taxonomy" id="106549"/>
    <lineage>
        <taxon>Eukaryota</taxon>
        <taxon>Viridiplantae</taxon>
        <taxon>Streptophyta</taxon>
        <taxon>Embryophyta</taxon>
        <taxon>Tracheophyta</taxon>
        <taxon>Spermatophyta</taxon>
        <taxon>Magnoliopsida</taxon>
        <taxon>eudicotyledons</taxon>
        <taxon>Gunneridae</taxon>
        <taxon>Pentapetalae</taxon>
        <taxon>rosids</taxon>
        <taxon>fabids</taxon>
        <taxon>Rosales</taxon>
        <taxon>Rosaceae</taxon>
        <taxon>Amygdaloideae</taxon>
        <taxon>Maleae</taxon>
        <taxon>Malus</taxon>
    </lineage>
</organism>
<feature type="compositionally biased region" description="Basic and acidic residues" evidence="1">
    <location>
        <begin position="187"/>
        <end position="196"/>
    </location>
</feature>
<proteinExistence type="predicted"/>
<protein>
    <submittedName>
        <fullName evidence="2">Uncharacterized protein</fullName>
    </submittedName>
</protein>
<reference evidence="2 3" key="1">
    <citation type="journal article" date="2019" name="G3 (Bethesda)">
        <title>Sequencing of a Wild Apple (Malus baccata) Genome Unravels the Differences Between Cultivated and Wild Apple Species Regarding Disease Resistance and Cold Tolerance.</title>
        <authorList>
            <person name="Chen X."/>
        </authorList>
    </citation>
    <scope>NUCLEOTIDE SEQUENCE [LARGE SCALE GENOMIC DNA]</scope>
    <source>
        <strain evidence="3">cv. Shandingzi</strain>
        <tissue evidence="2">Leaves</tissue>
    </source>
</reference>
<dbReference type="Proteomes" id="UP000315295">
    <property type="component" value="Unassembled WGS sequence"/>
</dbReference>
<name>A0A540K7X7_MALBA</name>
<accession>A0A540K7X7</accession>
<sequence length="228" mass="24777">MDLEEFREEMKKIMLAIADGLGSSPIKMVPPLPFPFGAGDRFDFTSDFSGVHPHIAWVDLVGGPLPVVSRSGCGPFWLVRLGFGVWVCRIVVPFLVSFPLFRFGNNSSKAKTFTHNSSAIPNVSEEIQEIRIDDLRNNPSQPDPKPINHQSHPDPVVDSDSTRAQPLLLKQDDHHESPAGSGGRQRIHIEIGKDHQISYPEKGGGGGSSHGSGEARSGDQGMIVAPEV</sequence>
<dbReference type="AlphaFoldDB" id="A0A540K7X7"/>
<evidence type="ECO:0000313" key="2">
    <source>
        <dbReference type="EMBL" id="TQD70338.1"/>
    </source>
</evidence>
<gene>
    <name evidence="2" type="ORF">C1H46_044131</name>
</gene>
<keyword evidence="3" id="KW-1185">Reference proteome</keyword>
<evidence type="ECO:0000313" key="3">
    <source>
        <dbReference type="Proteomes" id="UP000315295"/>
    </source>
</evidence>
<evidence type="ECO:0000256" key="1">
    <source>
        <dbReference type="SAM" id="MobiDB-lite"/>
    </source>
</evidence>
<comment type="caution">
    <text evidence="2">The sequence shown here is derived from an EMBL/GenBank/DDBJ whole genome shotgun (WGS) entry which is preliminary data.</text>
</comment>
<dbReference type="STRING" id="106549.A0A540K7X7"/>